<dbReference type="AlphaFoldDB" id="A0A4R8A1C1"/>
<dbReference type="EMBL" id="SODF01000001">
    <property type="protein sequence ID" value="TDW24309.1"/>
    <property type="molecule type" value="Genomic_DNA"/>
</dbReference>
<gene>
    <name evidence="1" type="ORF">EV650_3186</name>
</gene>
<dbReference type="Pfam" id="PF09660">
    <property type="entry name" value="DUF2397"/>
    <property type="match status" value="1"/>
</dbReference>
<dbReference type="Proteomes" id="UP000295447">
    <property type="component" value="Unassembled WGS sequence"/>
</dbReference>
<protein>
    <submittedName>
        <fullName evidence="1">Uncharacterized protein (TIGR02677 family)</fullName>
    </submittedName>
</protein>
<dbReference type="InterPro" id="IPR013493">
    <property type="entry name" value="CHP02677"/>
</dbReference>
<proteinExistence type="predicted"/>
<evidence type="ECO:0000313" key="2">
    <source>
        <dbReference type="Proteomes" id="UP000295447"/>
    </source>
</evidence>
<organism evidence="1 2">
    <name type="scientific">Kribbella kalugense</name>
    <dbReference type="NCBI Taxonomy" id="2512221"/>
    <lineage>
        <taxon>Bacteria</taxon>
        <taxon>Bacillati</taxon>
        <taxon>Actinomycetota</taxon>
        <taxon>Actinomycetes</taxon>
        <taxon>Propionibacteriales</taxon>
        <taxon>Kribbellaceae</taxon>
        <taxon>Kribbella</taxon>
    </lineage>
</organism>
<sequence length="511" mass="56583">MDEELVEGSDSWALAGLPGRVPVTSYLASRYAAQYRVIVDVLLAEQDNSLTGLSYDEIAAAVSIRLAKVLSVQLAEELAADDAWKLEDRLRQLVQWEVLTSWQEPARSGEDFLRRRDRFQLTPAAARLHSFLSDPQLQDEAAEGDLTLAPRAIHDRLAAFAEAVRKQRFVDAAGEFQQVITLHQAMATAARGWQRGLAHALSGGPDEAKQDMLWRTLQAYVSMWGEQVDVNSPRIAELVEELTPLLSASTWRACVRAALADEVPESLVESQVERWTHTWTALVAWFAWPAGQARRLRRQLRDLVAPWARNMYILMDSAGSVTRRPELLHLAAALEQAPSDQEAWRIWHTAAGVFSARHLQLPADSPDDLALPWAVAPAAPVTARYRRQGARAAVGRRPMTPNYADGKAAAARARRAARAERSEAAVALGQRTGTRIASWEALSRAEFELLLDLVGAVRRTGRTIDGRRTAVSPDGQWEVSLTVEQDAGSAVVKTGDGGFVTRDWTFEMRHL</sequence>
<keyword evidence="2" id="KW-1185">Reference proteome</keyword>
<name>A0A4R8A1C1_9ACTN</name>
<comment type="caution">
    <text evidence="1">The sequence shown here is derived from an EMBL/GenBank/DDBJ whole genome shotgun (WGS) entry which is preliminary data.</text>
</comment>
<evidence type="ECO:0000313" key="1">
    <source>
        <dbReference type="EMBL" id="TDW24309.1"/>
    </source>
</evidence>
<reference evidence="1 2" key="1">
    <citation type="submission" date="2019-03" db="EMBL/GenBank/DDBJ databases">
        <title>Genomic Encyclopedia of Type Strains, Phase III (KMG-III): the genomes of soil and plant-associated and newly described type strains.</title>
        <authorList>
            <person name="Whitman W."/>
        </authorList>
    </citation>
    <scope>NUCLEOTIDE SEQUENCE [LARGE SCALE GENOMIC DNA]</scope>
    <source>
        <strain evidence="1 2">VKM Ac-2570</strain>
    </source>
</reference>
<accession>A0A4R8A1C1</accession>